<dbReference type="InterPro" id="IPR000394">
    <property type="entry name" value="RNA_pol_sigma_54"/>
</dbReference>
<dbReference type="Pfam" id="PF00309">
    <property type="entry name" value="Sigma54_AID"/>
    <property type="match status" value="1"/>
</dbReference>
<sequence length="508" mass="57003">MRTSACERRYTDAASTTDTAMKQSLQLRIGQQLTMTPQLQQAIRLLQLSSLELRTEIQQALESNFMLELDEEGELEQQEQEQHEQQEQEAREDEAPASDPAGDDIPEDLPLDTSWDDIYDGSTALSAPGDEAAQRDTLDNRPAASDSLQQHLHAQIELEAFSARERSIAEVIVDAVGDDGYLTQSTDDLLAGCPEDEQVDAEELEAVLQRVQRLDPTGVAARDPQEALCVQLEQLPEDTPWREEARHALLEHLGLIAERRYDDLGRALGVSDEALGSILGLIQSLDPRPGSQISDTTPDYVIPDVLVVRRDGAWQVELNSETAPRLRVNAYYASLIRRADRSADNHCLRNHLQEARWLIKSLRSRNETLLKVASAIVERQQGFLDHGEEAMQPLVLREIAEAVEMHESTISRITTSKYMHTPRGTFEFKYFFSSHVQTSDGGEASATAIRARIRRLIAEEDRAKPLSDSAIARILHEEGIQVARRTVAKYRESLSIASSAERKEARRR</sequence>
<keyword evidence="7 10" id="KW-0731">Sigma factor</keyword>
<proteinExistence type="inferred from homology"/>
<dbReference type="GO" id="GO:0016987">
    <property type="term" value="F:sigma factor activity"/>
    <property type="evidence" value="ECO:0007669"/>
    <property type="project" value="UniProtKB-KW"/>
</dbReference>
<accession>A1WYX8</accession>
<name>A1WYX8_HALHL</name>
<reference evidence="15" key="1">
    <citation type="submission" date="2006-12" db="EMBL/GenBank/DDBJ databases">
        <title>Complete sequence of Halorhodospira halophila SL1.</title>
        <authorList>
            <consortium name="US DOE Joint Genome Institute"/>
            <person name="Copeland A."/>
            <person name="Lucas S."/>
            <person name="Lapidus A."/>
            <person name="Barry K."/>
            <person name="Detter J.C."/>
            <person name="Glavina del Rio T."/>
            <person name="Hammon N."/>
            <person name="Israni S."/>
            <person name="Dalin E."/>
            <person name="Tice H."/>
            <person name="Pitluck S."/>
            <person name="Saunders E."/>
            <person name="Brettin T."/>
            <person name="Bruce D."/>
            <person name="Han C."/>
            <person name="Tapia R."/>
            <person name="Schmutz J."/>
            <person name="Larimer F."/>
            <person name="Land M."/>
            <person name="Hauser L."/>
            <person name="Kyrpides N."/>
            <person name="Mikhailova N."/>
            <person name="Hoff W."/>
            <person name="Richardson P."/>
        </authorList>
    </citation>
    <scope>NUCLEOTIDE SEQUENCE [LARGE SCALE GENOMIC DNA]</scope>
    <source>
        <strain evidence="15">DSM 244 / SL1</strain>
    </source>
</reference>
<dbReference type="InterPro" id="IPR038709">
    <property type="entry name" value="RpoN_core-bd_sf"/>
</dbReference>
<dbReference type="Gene3D" id="1.10.10.60">
    <property type="entry name" value="Homeodomain-like"/>
    <property type="match status" value="1"/>
</dbReference>
<evidence type="ECO:0000313" key="15">
    <source>
        <dbReference type="Proteomes" id="UP000000647"/>
    </source>
</evidence>
<keyword evidence="6 10" id="KW-0805">Transcription regulation</keyword>
<dbReference type="Gene3D" id="1.10.10.1330">
    <property type="entry name" value="RNA polymerase sigma-54 factor, core-binding domain"/>
    <property type="match status" value="1"/>
</dbReference>
<dbReference type="EMBL" id="CP000544">
    <property type="protein sequence ID" value="ABM62890.1"/>
    <property type="molecule type" value="Genomic_DNA"/>
</dbReference>
<evidence type="ECO:0000256" key="10">
    <source>
        <dbReference type="PIRNR" id="PIRNR000774"/>
    </source>
</evidence>
<organism evidence="14 15">
    <name type="scientific">Halorhodospira halophila (strain DSM 244 / SL1)</name>
    <name type="common">Ectothiorhodospira halophila (strain DSM 244 / SL1)</name>
    <dbReference type="NCBI Taxonomy" id="349124"/>
    <lineage>
        <taxon>Bacteria</taxon>
        <taxon>Pseudomonadati</taxon>
        <taxon>Pseudomonadota</taxon>
        <taxon>Gammaproteobacteria</taxon>
        <taxon>Chromatiales</taxon>
        <taxon>Ectothiorhodospiraceae</taxon>
        <taxon>Halorhodospira</taxon>
    </lineage>
</organism>
<dbReference type="Pfam" id="PF04552">
    <property type="entry name" value="Sigma54_DBD"/>
    <property type="match status" value="1"/>
</dbReference>
<protein>
    <recommendedName>
        <fullName evidence="2 10">RNA polymerase sigma-54 factor</fullName>
    </recommendedName>
</protein>
<evidence type="ECO:0000256" key="9">
    <source>
        <dbReference type="ARBA" id="ARBA00023163"/>
    </source>
</evidence>
<dbReference type="GO" id="GO:0000428">
    <property type="term" value="C:DNA-directed RNA polymerase complex"/>
    <property type="evidence" value="ECO:0007669"/>
    <property type="project" value="UniProtKB-KW"/>
</dbReference>
<dbReference type="eggNOG" id="COG1508">
    <property type="taxonomic scope" value="Bacteria"/>
</dbReference>
<keyword evidence="3 10" id="KW-0240">DNA-directed RNA polymerase</keyword>
<reference evidence="14 15" key="2">
    <citation type="journal article" date="2013" name="Stand. Genomic Sci.">
        <title>Complete genome sequence of Halorhodospira halophila SL1.</title>
        <authorList>
            <person name="Challacombe J.F."/>
            <person name="Majid S."/>
            <person name="Deole R."/>
            <person name="Brettin T.S."/>
            <person name="Bruce D."/>
            <person name="Delano S.F."/>
            <person name="Detter J.C."/>
            <person name="Gleasner C.D."/>
            <person name="Han C.S."/>
            <person name="Misra M."/>
            <person name="Reitenga K.G."/>
            <person name="Mikhailova N."/>
            <person name="Woyke T."/>
            <person name="Pitluck S."/>
            <person name="Nolan M."/>
            <person name="Land M.L."/>
            <person name="Saunders E."/>
            <person name="Tapia R."/>
            <person name="Lapidus A."/>
            <person name="Ivanova N."/>
            <person name="Hoff W.D."/>
        </authorList>
    </citation>
    <scope>NUCLEOTIDE SEQUENCE [LARGE SCALE GENOMIC DNA]</scope>
    <source>
        <strain evidence="15">DSM 244 / SL1</strain>
    </source>
</reference>
<evidence type="ECO:0000256" key="11">
    <source>
        <dbReference type="SAM" id="MobiDB-lite"/>
    </source>
</evidence>
<feature type="domain" description="RNA polymerase sigma factor 54 DNA-binding" evidence="12">
    <location>
        <begin position="348"/>
        <end position="503"/>
    </location>
</feature>
<dbReference type="NCBIfam" id="NF009118">
    <property type="entry name" value="PRK12469.1"/>
    <property type="match status" value="1"/>
</dbReference>
<keyword evidence="8 10" id="KW-0238">DNA-binding</keyword>
<dbReference type="PROSITE" id="PS50044">
    <property type="entry name" value="SIGMA54_3"/>
    <property type="match status" value="1"/>
</dbReference>
<evidence type="ECO:0000256" key="4">
    <source>
        <dbReference type="ARBA" id="ARBA00022679"/>
    </source>
</evidence>
<keyword evidence="9 10" id="KW-0804">Transcription</keyword>
<dbReference type="GO" id="GO:0001216">
    <property type="term" value="F:DNA-binding transcription activator activity"/>
    <property type="evidence" value="ECO:0007669"/>
    <property type="project" value="InterPro"/>
</dbReference>
<feature type="domain" description="RNA polymerase sigma factor 54 core-binding" evidence="13">
    <location>
        <begin position="139"/>
        <end position="332"/>
    </location>
</feature>
<dbReference type="PIRSF" id="PIRSF000774">
    <property type="entry name" value="RpoN"/>
    <property type="match status" value="1"/>
</dbReference>
<comment type="similarity">
    <text evidence="1 10">Belongs to the sigma-54 factor family.</text>
</comment>
<evidence type="ECO:0000256" key="2">
    <source>
        <dbReference type="ARBA" id="ARBA00019942"/>
    </source>
</evidence>
<dbReference type="NCBIfam" id="TIGR02395">
    <property type="entry name" value="rpoN_sigma"/>
    <property type="match status" value="1"/>
</dbReference>
<dbReference type="PROSITE" id="PS00717">
    <property type="entry name" value="SIGMA54_1"/>
    <property type="match status" value="1"/>
</dbReference>
<dbReference type="InterPro" id="IPR007046">
    <property type="entry name" value="RNA_pol_sigma_54_core-bd"/>
</dbReference>
<evidence type="ECO:0000256" key="5">
    <source>
        <dbReference type="ARBA" id="ARBA00022695"/>
    </source>
</evidence>
<dbReference type="GO" id="GO:0006352">
    <property type="term" value="P:DNA-templated transcription initiation"/>
    <property type="evidence" value="ECO:0007669"/>
    <property type="project" value="InterPro"/>
</dbReference>
<dbReference type="PANTHER" id="PTHR32248">
    <property type="entry name" value="RNA POLYMERASE SIGMA-54 FACTOR"/>
    <property type="match status" value="1"/>
</dbReference>
<dbReference type="PANTHER" id="PTHR32248:SF4">
    <property type="entry name" value="RNA POLYMERASE SIGMA-54 FACTOR"/>
    <property type="match status" value="1"/>
</dbReference>
<dbReference type="Pfam" id="PF04963">
    <property type="entry name" value="Sigma54_CBD"/>
    <property type="match status" value="1"/>
</dbReference>
<comment type="function">
    <text evidence="10">Sigma factors are initiation factors that promote the attachment of RNA polymerase to specific initiation sites and are then released.</text>
</comment>
<dbReference type="HOGENOM" id="CLU_020569_0_1_6"/>
<keyword evidence="15" id="KW-1185">Reference proteome</keyword>
<feature type="compositionally biased region" description="Basic and acidic residues" evidence="11">
    <location>
        <begin position="80"/>
        <end position="89"/>
    </location>
</feature>
<dbReference type="Proteomes" id="UP000000647">
    <property type="component" value="Chromosome"/>
</dbReference>
<evidence type="ECO:0000259" key="12">
    <source>
        <dbReference type="Pfam" id="PF04552"/>
    </source>
</evidence>
<evidence type="ECO:0000313" key="14">
    <source>
        <dbReference type="EMBL" id="ABM62890.1"/>
    </source>
</evidence>
<dbReference type="STRING" id="349124.Hhal_2126"/>
<dbReference type="NCBIfam" id="NF004595">
    <property type="entry name" value="PRK05932.1-2"/>
    <property type="match status" value="1"/>
</dbReference>
<dbReference type="AlphaFoldDB" id="A1WYX8"/>
<gene>
    <name evidence="14" type="ordered locus">Hhal_2126</name>
</gene>
<feature type="region of interest" description="Disordered" evidence="11">
    <location>
        <begin position="72"/>
        <end position="135"/>
    </location>
</feature>
<keyword evidence="5 10" id="KW-0548">Nucleotidyltransferase</keyword>
<evidence type="ECO:0000256" key="6">
    <source>
        <dbReference type="ARBA" id="ARBA00023015"/>
    </source>
</evidence>
<dbReference type="KEGG" id="hha:Hhal_2126"/>
<evidence type="ECO:0000259" key="13">
    <source>
        <dbReference type="Pfam" id="PF04963"/>
    </source>
</evidence>
<feature type="compositionally biased region" description="Acidic residues" evidence="11">
    <location>
        <begin position="90"/>
        <end position="119"/>
    </location>
</feature>
<evidence type="ECO:0000256" key="3">
    <source>
        <dbReference type="ARBA" id="ARBA00022478"/>
    </source>
</evidence>
<dbReference type="PRINTS" id="PR00045">
    <property type="entry name" value="SIGMA54FCT"/>
</dbReference>
<dbReference type="PROSITE" id="PS00718">
    <property type="entry name" value="SIGMA54_2"/>
    <property type="match status" value="1"/>
</dbReference>
<dbReference type="GO" id="GO:0016779">
    <property type="term" value="F:nucleotidyltransferase activity"/>
    <property type="evidence" value="ECO:0007669"/>
    <property type="project" value="UniProtKB-KW"/>
</dbReference>
<evidence type="ECO:0000256" key="8">
    <source>
        <dbReference type="ARBA" id="ARBA00023125"/>
    </source>
</evidence>
<keyword evidence="4 10" id="KW-0808">Transferase</keyword>
<evidence type="ECO:0000256" key="1">
    <source>
        <dbReference type="ARBA" id="ARBA00008798"/>
    </source>
</evidence>
<dbReference type="GO" id="GO:0003677">
    <property type="term" value="F:DNA binding"/>
    <property type="evidence" value="ECO:0007669"/>
    <property type="project" value="UniProtKB-KW"/>
</dbReference>
<evidence type="ECO:0000256" key="7">
    <source>
        <dbReference type="ARBA" id="ARBA00023082"/>
    </source>
</evidence>
<dbReference type="InterPro" id="IPR007634">
    <property type="entry name" value="RNA_pol_sigma_54_DNA-bd"/>
</dbReference>